<keyword evidence="4 6" id="KW-1133">Transmembrane helix</keyword>
<evidence type="ECO:0000256" key="1">
    <source>
        <dbReference type="ARBA" id="ARBA00004651"/>
    </source>
</evidence>
<keyword evidence="3 6" id="KW-0812">Transmembrane</keyword>
<dbReference type="PROSITE" id="PS00217">
    <property type="entry name" value="SUGAR_TRANSPORT_2"/>
    <property type="match status" value="1"/>
</dbReference>
<evidence type="ECO:0000256" key="6">
    <source>
        <dbReference type="SAM" id="Phobius"/>
    </source>
</evidence>
<name>A0A3E0GXH4_9PSEU</name>
<dbReference type="Proteomes" id="UP000256269">
    <property type="component" value="Unassembled WGS sequence"/>
</dbReference>
<dbReference type="EMBL" id="QUNO01000023">
    <property type="protein sequence ID" value="REH30766.1"/>
    <property type="molecule type" value="Genomic_DNA"/>
</dbReference>
<dbReference type="InterPro" id="IPR020846">
    <property type="entry name" value="MFS_dom"/>
</dbReference>
<dbReference type="InterPro" id="IPR036259">
    <property type="entry name" value="MFS_trans_sf"/>
</dbReference>
<dbReference type="Gene3D" id="1.20.1250.20">
    <property type="entry name" value="MFS general substrate transporter like domains"/>
    <property type="match status" value="1"/>
</dbReference>
<evidence type="ECO:0000256" key="3">
    <source>
        <dbReference type="ARBA" id="ARBA00022692"/>
    </source>
</evidence>
<dbReference type="SUPFAM" id="SSF103473">
    <property type="entry name" value="MFS general substrate transporter"/>
    <property type="match status" value="1"/>
</dbReference>
<feature type="transmembrane region" description="Helical" evidence="6">
    <location>
        <begin position="243"/>
        <end position="264"/>
    </location>
</feature>
<evidence type="ECO:0000313" key="9">
    <source>
        <dbReference type="Proteomes" id="UP000256269"/>
    </source>
</evidence>
<dbReference type="GO" id="GO:0022857">
    <property type="term" value="F:transmembrane transporter activity"/>
    <property type="evidence" value="ECO:0007669"/>
    <property type="project" value="InterPro"/>
</dbReference>
<feature type="transmembrane region" description="Helical" evidence="6">
    <location>
        <begin position="371"/>
        <end position="395"/>
    </location>
</feature>
<feature type="transmembrane region" description="Helical" evidence="6">
    <location>
        <begin position="336"/>
        <end position="359"/>
    </location>
</feature>
<keyword evidence="5 6" id="KW-0472">Membrane</keyword>
<keyword evidence="9" id="KW-1185">Reference proteome</keyword>
<dbReference type="CDD" id="cd17316">
    <property type="entry name" value="MFS_SV2_like"/>
    <property type="match status" value="1"/>
</dbReference>
<dbReference type="GO" id="GO:0005886">
    <property type="term" value="C:plasma membrane"/>
    <property type="evidence" value="ECO:0007669"/>
    <property type="project" value="UniProtKB-SubCell"/>
</dbReference>
<dbReference type="OrthoDB" id="9109650at2"/>
<feature type="transmembrane region" description="Helical" evidence="6">
    <location>
        <begin position="170"/>
        <end position="188"/>
    </location>
</feature>
<keyword evidence="2" id="KW-0813">Transport</keyword>
<dbReference type="AlphaFoldDB" id="A0A3E0GXH4"/>
<reference evidence="8 9" key="1">
    <citation type="submission" date="2018-08" db="EMBL/GenBank/DDBJ databases">
        <title>Genomic Encyclopedia of Archaeal and Bacterial Type Strains, Phase II (KMG-II): from individual species to whole genera.</title>
        <authorList>
            <person name="Goeker M."/>
        </authorList>
    </citation>
    <scope>NUCLEOTIDE SEQUENCE [LARGE SCALE GENOMIC DNA]</scope>
    <source>
        <strain evidence="8 9">DSM 45791</strain>
    </source>
</reference>
<dbReference type="InterPro" id="IPR005829">
    <property type="entry name" value="Sugar_transporter_CS"/>
</dbReference>
<accession>A0A3E0GXH4</accession>
<feature type="transmembrane region" description="Helical" evidence="6">
    <location>
        <begin position="107"/>
        <end position="129"/>
    </location>
</feature>
<gene>
    <name evidence="8" type="ORF">BCF44_123125</name>
</gene>
<dbReference type="PANTHER" id="PTHR23511">
    <property type="entry name" value="SYNAPTIC VESICLE GLYCOPROTEIN 2"/>
    <property type="match status" value="1"/>
</dbReference>
<feature type="transmembrane region" description="Helical" evidence="6">
    <location>
        <begin position="141"/>
        <end position="164"/>
    </location>
</feature>
<organism evidence="8 9">
    <name type="scientific">Kutzneria buriramensis</name>
    <dbReference type="NCBI Taxonomy" id="1045776"/>
    <lineage>
        <taxon>Bacteria</taxon>
        <taxon>Bacillati</taxon>
        <taxon>Actinomycetota</taxon>
        <taxon>Actinomycetes</taxon>
        <taxon>Pseudonocardiales</taxon>
        <taxon>Pseudonocardiaceae</taxon>
        <taxon>Kutzneria</taxon>
    </lineage>
</organism>
<dbReference type="PANTHER" id="PTHR23511:SF34">
    <property type="entry name" value="SYNAPTIC VESICLE GLYCOPROTEIN 2"/>
    <property type="match status" value="1"/>
</dbReference>
<protein>
    <submittedName>
        <fullName evidence="8">Putative MFS transporter</fullName>
    </submittedName>
</protein>
<evidence type="ECO:0000256" key="4">
    <source>
        <dbReference type="ARBA" id="ARBA00022989"/>
    </source>
</evidence>
<feature type="transmembrane region" description="Helical" evidence="6">
    <location>
        <begin position="312"/>
        <end position="330"/>
    </location>
</feature>
<feature type="domain" description="Major facilitator superfamily (MFS) profile" evidence="7">
    <location>
        <begin position="17"/>
        <end position="425"/>
    </location>
</feature>
<feature type="transmembrane region" description="Helical" evidence="6">
    <location>
        <begin position="401"/>
        <end position="421"/>
    </location>
</feature>
<feature type="transmembrane region" description="Helical" evidence="6">
    <location>
        <begin position="284"/>
        <end position="305"/>
    </location>
</feature>
<comment type="caution">
    <text evidence="8">The sequence shown here is derived from an EMBL/GenBank/DDBJ whole genome shotgun (WGS) entry which is preliminary data.</text>
</comment>
<proteinExistence type="predicted"/>
<dbReference type="Pfam" id="PF00083">
    <property type="entry name" value="Sugar_tr"/>
    <property type="match status" value="1"/>
</dbReference>
<dbReference type="InterPro" id="IPR005828">
    <property type="entry name" value="MFS_sugar_transport-like"/>
</dbReference>
<feature type="transmembrane region" description="Helical" evidence="6">
    <location>
        <begin position="51"/>
        <end position="71"/>
    </location>
</feature>
<comment type="subcellular location">
    <subcellularLocation>
        <location evidence="1">Cell membrane</location>
        <topology evidence="1">Multi-pass membrane protein</topology>
    </subcellularLocation>
</comment>
<evidence type="ECO:0000256" key="5">
    <source>
        <dbReference type="ARBA" id="ARBA00023136"/>
    </source>
</evidence>
<evidence type="ECO:0000313" key="8">
    <source>
        <dbReference type="EMBL" id="REH30766.1"/>
    </source>
</evidence>
<dbReference type="RefSeq" id="WP_116181104.1">
    <property type="nucleotide sequence ID" value="NZ_CP144375.1"/>
</dbReference>
<feature type="transmembrane region" description="Helical" evidence="6">
    <location>
        <begin position="15"/>
        <end position="39"/>
    </location>
</feature>
<feature type="transmembrane region" description="Helical" evidence="6">
    <location>
        <begin position="83"/>
        <end position="101"/>
    </location>
</feature>
<evidence type="ECO:0000259" key="7">
    <source>
        <dbReference type="PROSITE" id="PS50850"/>
    </source>
</evidence>
<sequence length="434" mass="46271">MTTTLERARPSRTHWLITMYAGGGEFCDGYILSIIGVALPLITGTFRLDAAGAGLIGSASLIGMFFGGLVFGRVTDRVGRQKVYLFDIAAFIILSVLQLFADAPWQLVVLRLLMGVAIGADFAIAGTIASEFAPQKSRGPLLVVMVTMWSVGAAVAYIVGWAMLSAGPDAWRWMLASSAIPAALILFLRMGTPESPRWLLSRGRVDEARAVVEQMLGPGADLSDIEADTGAVGRYSDMFRKPYLRRTVFVCVFWACQLLPIYAISTYEPTILHSFGLATGDAAYLGAVVIQIFYVLGSLSGALFVNRGRRKLLLWSFAISALPLLGLAALDTPSAIIVVALFVVFGIASFASQCLQAIYPSELFPTGIRATANGFATGISRIGAALGTFGAPILLGYSTRLAMLVGAVIVAVGWLVSYWLAPETSGKTLSESSR</sequence>
<dbReference type="PROSITE" id="PS50850">
    <property type="entry name" value="MFS"/>
    <property type="match status" value="1"/>
</dbReference>
<evidence type="ECO:0000256" key="2">
    <source>
        <dbReference type="ARBA" id="ARBA00022448"/>
    </source>
</evidence>